<sequence length="87" mass="10184">MLLVESEYRLRVNAAGVAVREELGRVSQDVIADVVLERNEDLTPLYKRKLELTTVKVQLESRLRTYERAWNALSRELSRRELEAKIQ</sequence>
<organism evidence="1">
    <name type="scientific">marine sediment metagenome</name>
    <dbReference type="NCBI Taxonomy" id="412755"/>
    <lineage>
        <taxon>unclassified sequences</taxon>
        <taxon>metagenomes</taxon>
        <taxon>ecological metagenomes</taxon>
    </lineage>
</organism>
<dbReference type="EMBL" id="LAZR01045193">
    <property type="protein sequence ID" value="KKK99466.1"/>
    <property type="molecule type" value="Genomic_DNA"/>
</dbReference>
<protein>
    <submittedName>
        <fullName evidence="1">Uncharacterized protein</fullName>
    </submittedName>
</protein>
<gene>
    <name evidence="1" type="ORF">LCGC14_2632460</name>
</gene>
<comment type="caution">
    <text evidence="1">The sequence shown here is derived from an EMBL/GenBank/DDBJ whole genome shotgun (WGS) entry which is preliminary data.</text>
</comment>
<evidence type="ECO:0000313" key="1">
    <source>
        <dbReference type="EMBL" id="KKK99466.1"/>
    </source>
</evidence>
<accession>A0A0F9CSD4</accession>
<reference evidence="1" key="1">
    <citation type="journal article" date="2015" name="Nature">
        <title>Complex archaea that bridge the gap between prokaryotes and eukaryotes.</title>
        <authorList>
            <person name="Spang A."/>
            <person name="Saw J.H."/>
            <person name="Jorgensen S.L."/>
            <person name="Zaremba-Niedzwiedzka K."/>
            <person name="Martijn J."/>
            <person name="Lind A.E."/>
            <person name="van Eijk R."/>
            <person name="Schleper C."/>
            <person name="Guy L."/>
            <person name="Ettema T.J."/>
        </authorList>
    </citation>
    <scope>NUCLEOTIDE SEQUENCE</scope>
</reference>
<dbReference type="AlphaFoldDB" id="A0A0F9CSD4"/>
<name>A0A0F9CSD4_9ZZZZ</name>
<proteinExistence type="predicted"/>